<dbReference type="EMBL" id="LJOW01000022">
    <property type="protein sequence ID" value="OBQ44439.1"/>
    <property type="molecule type" value="Genomic_DNA"/>
</dbReference>
<comment type="caution">
    <text evidence="1">The sequence shown here is derived from an EMBL/GenBank/DDBJ whole genome shotgun (WGS) entry which is preliminary data.</text>
</comment>
<evidence type="ECO:0000313" key="2">
    <source>
        <dbReference type="Proteomes" id="UP000092093"/>
    </source>
</evidence>
<sequence>MLSPCPLPKGRDKEAFTPDELNTAKARFANIKAERDKFIAYSDSLAAAKTADIPKIDAKFQKGVTDAQNSVVRAQNKVDAIEQRVMMLGSTDKAVQKEFDLVKAEVNAYEQSLKAQQRIEDSINDLYNRYYAANPEITPQMVKAYEGVFNLAKTTTDPKQLKAIDVQLRQMERAMEAEVKGSAKLLEEVFQNKKIQTRNFNTQVERTRVARNRVIRAEKKLDAAIAKTDTKLSKELEEARNALDGTILNRNAEEALAQRYTQRLDKQRADKYAAKSARDEYNVVLGEAVALDPRKGRGVFDFVVSRLGYTLEMIGTEIAAGVRTNLQRAGYLAENAVNAIGDVVQVKTVIDFTNDFRKAANKLGISRKERLVLQTETLEVGQIPDFLNFFDSGNPVVKQVQNIRYNQYVEAMTKKGFTITQIDEFVNQAVKVSKVADDIRVMGNAMGVGIETIDPFIGYITRIFSLDGDYALKRIVNPDKVTGDVMAVGKDSKFQFDIARKYEFLVPQDIDIAADIFKITKDELTELINNPVQMQLFIEKNLSPAQIDTLLNVGFFQKLPMSSREVYDYLMAQYRLPFSSAADMFNLDIVENLGTYRRAIGDQANISMMLGRIFDEEGVKLGWSIDRNAYEADKLLPADKRQFANYVNMEDKMLTWTARLGLPADVQAQFGKFYMHPVVADQVIALIDITKSPALLGQLGGFIGHVNRFFSSMSRGVLVNNFLVYLSNQALGNFISSHAASTNPLNLPIAFIDHIRVMRGGLEVLDNTVKRWEVGGKQYTHREWFQLYYENNGTAVSSVFGERGRPSVTGTIDYAKDLLSNSSGFVYRLMTYMFGTGELTGGKALNSMERVLGGVDYFMKHADNVLNSLSSPVFYTANLIDSSAKWANWMSVGKRIDGASAVADKAGTYMFSQSVKQFDTVADINAHVRAYFPDMRDVGSTVYGVNKYAIMFTSWQASMTPRVLRDVARRPWRYAAYEKLRQFIAEPLTEDDSVTEAGISPEVVKRLPYYIGRVKDDDNKLIMWMDESYNPATSTFQFVKELTGVGKTAADKRAELQGEGRNDTLVRLMNSSYPPQKIIYELTSGTNLRTGKPLRRTDGRGIPILGFEAPPELYSIINNAVPAIGAIDRMDIPAISGLPTIRDNNGNIIQKGKPGLGGAIPDATGRVLRNREVANEWVGAALSLIGGKLKIVDMARQNKITYNDISRSLDIIGKQVDTKTQELLRDQRDGTLRQGEYEKKLKDIERLIIAREQLQYDEDMVWMWLNERGVLTDKEIKQKERYMTELQQKGMHPSEAAIQRSADRLLRFRQSTIYNYVENKKKAP</sequence>
<protein>
    <submittedName>
        <fullName evidence="1">Uncharacterized protein</fullName>
    </submittedName>
</protein>
<organism evidence="1 2">
    <name type="scientific">Aphanizomenon flos-aquae WA102</name>
    <dbReference type="NCBI Taxonomy" id="1710896"/>
    <lineage>
        <taxon>Bacteria</taxon>
        <taxon>Bacillati</taxon>
        <taxon>Cyanobacteriota</taxon>
        <taxon>Cyanophyceae</taxon>
        <taxon>Nostocales</taxon>
        <taxon>Aphanizomenonaceae</taxon>
        <taxon>Aphanizomenon</taxon>
    </lineage>
</organism>
<evidence type="ECO:0000313" key="1">
    <source>
        <dbReference type="EMBL" id="OBQ44439.1"/>
    </source>
</evidence>
<accession>A0A1B7X4Z2</accession>
<proteinExistence type="predicted"/>
<gene>
    <name evidence="1" type="ORF">AN484_07090</name>
</gene>
<name>A0A1B7X4Z2_APHFL</name>
<dbReference type="Proteomes" id="UP000092093">
    <property type="component" value="Unassembled WGS sequence"/>
</dbReference>
<reference evidence="1 2" key="1">
    <citation type="submission" date="2015-09" db="EMBL/GenBank/DDBJ databases">
        <title>Aphanizomenon flos-aquae WA102.</title>
        <authorList>
            <person name="Driscoll C."/>
        </authorList>
    </citation>
    <scope>NUCLEOTIDE SEQUENCE [LARGE SCALE GENOMIC DNA]</scope>
    <source>
        <strain evidence="1">WA102</strain>
    </source>
</reference>